<gene>
    <name evidence="2" type="ORF">PHACADRAFT_105856</name>
</gene>
<dbReference type="Proteomes" id="UP000008370">
    <property type="component" value="Unassembled WGS sequence"/>
</dbReference>
<organism evidence="2 3">
    <name type="scientific">Phanerochaete carnosa (strain HHB-10118-sp)</name>
    <name type="common">White-rot fungus</name>
    <name type="synonym">Peniophora carnosa</name>
    <dbReference type="NCBI Taxonomy" id="650164"/>
    <lineage>
        <taxon>Eukaryota</taxon>
        <taxon>Fungi</taxon>
        <taxon>Dikarya</taxon>
        <taxon>Basidiomycota</taxon>
        <taxon>Agaricomycotina</taxon>
        <taxon>Agaricomycetes</taxon>
        <taxon>Polyporales</taxon>
        <taxon>Phanerochaetaceae</taxon>
        <taxon>Phanerochaete</taxon>
    </lineage>
</organism>
<dbReference type="GeneID" id="18907373"/>
<feature type="region of interest" description="Disordered" evidence="1">
    <location>
        <begin position="50"/>
        <end position="141"/>
    </location>
</feature>
<reference evidence="2 3" key="1">
    <citation type="journal article" date="2012" name="BMC Genomics">
        <title>Comparative genomics of the white-rot fungi, Phanerochaete carnosa and P. chrysosporium, to elucidate the genetic basis of the distinct wood types they colonize.</title>
        <authorList>
            <person name="Suzuki H."/>
            <person name="MacDonald J."/>
            <person name="Syed K."/>
            <person name="Salamov A."/>
            <person name="Hori C."/>
            <person name="Aerts A."/>
            <person name="Henrissat B."/>
            <person name="Wiebenga A."/>
            <person name="vanKuyk P.A."/>
            <person name="Barry K."/>
            <person name="Lindquist E."/>
            <person name="LaButti K."/>
            <person name="Lapidus A."/>
            <person name="Lucas S."/>
            <person name="Coutinho P."/>
            <person name="Gong Y."/>
            <person name="Samejima M."/>
            <person name="Mahadevan R."/>
            <person name="Abou-Zaid M."/>
            <person name="de Vries R.P."/>
            <person name="Igarashi K."/>
            <person name="Yadav J.S."/>
            <person name="Grigoriev I.V."/>
            <person name="Master E.R."/>
        </authorList>
    </citation>
    <scope>NUCLEOTIDE SEQUENCE [LARGE SCALE GENOMIC DNA]</scope>
    <source>
        <strain evidence="2 3">HHB-10118-sp</strain>
    </source>
</reference>
<feature type="region of interest" description="Disordered" evidence="1">
    <location>
        <begin position="210"/>
        <end position="244"/>
    </location>
</feature>
<proteinExistence type="predicted"/>
<dbReference type="RefSeq" id="XP_007401226.1">
    <property type="nucleotide sequence ID" value="XM_007401164.1"/>
</dbReference>
<dbReference type="InParanoid" id="K5UKA0"/>
<evidence type="ECO:0000313" key="2">
    <source>
        <dbReference type="EMBL" id="EKM50031.1"/>
    </source>
</evidence>
<evidence type="ECO:0000256" key="1">
    <source>
        <dbReference type="SAM" id="MobiDB-lite"/>
    </source>
</evidence>
<accession>K5UKA0</accession>
<sequence length="275" mass="30147">MQATIMFAESLALNLDLRFTEPAAPLFIDIDGDLSETLFVISTNQVREEDIPSGVQPRVHAPSREESMQPRGRKRELESAEPEAHGHDEAGVHARGTVTPSSARKKPQKVVVHADRDSVARELQGSQCRSSVVRSMPPPSLPPHSMNPLAPPQVEREPLFLPGSQVEREPLFLPGSQVPLSQAAEAAIRASGLGIENMTVDEFAAMMEDEGEEVGAGAPAEDAQDAEMGEERDELEDEIMRESSFDLYEDTHTEFAPTQGDVSAKVRISYWHNVC</sequence>
<dbReference type="AlphaFoldDB" id="K5UKA0"/>
<feature type="compositionally biased region" description="Basic and acidic residues" evidence="1">
    <location>
        <begin position="75"/>
        <end position="92"/>
    </location>
</feature>
<dbReference type="HOGENOM" id="CLU_1012330_0_0_1"/>
<name>K5UKA0_PHACS</name>
<dbReference type="KEGG" id="pco:PHACADRAFT_105856"/>
<keyword evidence="3" id="KW-1185">Reference proteome</keyword>
<dbReference type="Gene3D" id="3.70.10.10">
    <property type="match status" value="1"/>
</dbReference>
<feature type="compositionally biased region" description="Acidic residues" evidence="1">
    <location>
        <begin position="222"/>
        <end position="237"/>
    </location>
</feature>
<protein>
    <submittedName>
        <fullName evidence="2">Uncharacterized protein</fullName>
    </submittedName>
</protein>
<evidence type="ECO:0000313" key="3">
    <source>
        <dbReference type="Proteomes" id="UP000008370"/>
    </source>
</evidence>
<dbReference type="OrthoDB" id="60092at2759"/>
<dbReference type="STRING" id="650164.K5UKA0"/>
<dbReference type="EMBL" id="JH930479">
    <property type="protein sequence ID" value="EKM50031.1"/>
    <property type="molecule type" value="Genomic_DNA"/>
</dbReference>